<protein>
    <submittedName>
        <fullName evidence="1">Uncharacterized protein</fullName>
    </submittedName>
</protein>
<proteinExistence type="predicted"/>
<evidence type="ECO:0000313" key="1">
    <source>
        <dbReference type="EMBL" id="CAJ1388105.1"/>
    </source>
</evidence>
<evidence type="ECO:0000313" key="2">
    <source>
        <dbReference type="Proteomes" id="UP001178507"/>
    </source>
</evidence>
<gene>
    <name evidence="1" type="ORF">EVOR1521_LOCUS14041</name>
</gene>
<accession>A0AA36IHY1</accession>
<comment type="caution">
    <text evidence="1">The sequence shown here is derived from an EMBL/GenBank/DDBJ whole genome shotgun (WGS) entry which is preliminary data.</text>
</comment>
<name>A0AA36IHY1_9DINO</name>
<organism evidence="1 2">
    <name type="scientific">Effrenium voratum</name>
    <dbReference type="NCBI Taxonomy" id="2562239"/>
    <lineage>
        <taxon>Eukaryota</taxon>
        <taxon>Sar</taxon>
        <taxon>Alveolata</taxon>
        <taxon>Dinophyceae</taxon>
        <taxon>Suessiales</taxon>
        <taxon>Symbiodiniaceae</taxon>
        <taxon>Effrenium</taxon>
    </lineage>
</organism>
<sequence length="234" mass="24915">MSFQLPHVYTAAIGILTAAGKAGDAFGPALVSEWPLWLLALNANDLHLTLTSPGTHWLPWYVIGTLRRLAEDPVFFLIGWHYSDQGLAWLRRKMGPKAAAHLAKAAERFGRFGAVAVVVEPGAVVCLLAGATRMPVARFCTLNLGGTIARLLAIRALAASLPGPLETLLDLVRRFSLPLALMAALVTGVSCLGFLRSDGGEERPASNGPKVIAAAGNDIPFFLPVRHGSRCDFA</sequence>
<reference evidence="1" key="1">
    <citation type="submission" date="2023-08" db="EMBL/GenBank/DDBJ databases">
        <authorList>
            <person name="Chen Y."/>
            <person name="Shah S."/>
            <person name="Dougan E. K."/>
            <person name="Thang M."/>
            <person name="Chan C."/>
        </authorList>
    </citation>
    <scope>NUCLEOTIDE SEQUENCE</scope>
</reference>
<dbReference type="AlphaFoldDB" id="A0AA36IHY1"/>
<dbReference type="EMBL" id="CAUJNA010001635">
    <property type="protein sequence ID" value="CAJ1388105.1"/>
    <property type="molecule type" value="Genomic_DNA"/>
</dbReference>
<keyword evidence="2" id="KW-1185">Reference proteome</keyword>
<dbReference type="Proteomes" id="UP001178507">
    <property type="component" value="Unassembled WGS sequence"/>
</dbReference>